<keyword evidence="2" id="KW-1185">Reference proteome</keyword>
<name>A0ACC6FUS1_9HELI</name>
<reference evidence="1 2" key="1">
    <citation type="journal article" date="2023" name="Microorganisms">
        <title>Isolation and Genomic Characteristics of Cat-Borne Campylobacter felis sp. nov. and Sheep-Borne Campylobacter ovis sp. nov.</title>
        <authorList>
            <person name="Wang H."/>
            <person name="Li Y."/>
            <person name="Gu Y."/>
            <person name="Zhou G."/>
            <person name="Chen X."/>
            <person name="Zhang X."/>
            <person name="Shao Z."/>
            <person name="Zhang J."/>
            <person name="Zhang M."/>
        </authorList>
    </citation>
    <scope>NUCLEOTIDE SEQUENCE [LARGE SCALE GENOMIC DNA]</scope>
    <source>
        <strain evidence="1 2">XJK30-2</strain>
    </source>
</reference>
<accession>A0ACC6FUS1</accession>
<protein>
    <submittedName>
        <fullName evidence="1">Reverse transcriptase domain-containing protein</fullName>
    </submittedName>
</protein>
<evidence type="ECO:0000313" key="1">
    <source>
        <dbReference type="EMBL" id="MDL0082995.1"/>
    </source>
</evidence>
<evidence type="ECO:0000313" key="2">
    <source>
        <dbReference type="Proteomes" id="UP001173802"/>
    </source>
</evidence>
<dbReference type="EMBL" id="JANURN010000013">
    <property type="protein sequence ID" value="MDL0082995.1"/>
    <property type="molecule type" value="Genomic_DNA"/>
</dbReference>
<dbReference type="Proteomes" id="UP001173802">
    <property type="component" value="Unassembled WGS sequence"/>
</dbReference>
<proteinExistence type="predicted"/>
<keyword evidence="1" id="KW-0548">Nucleotidyltransferase</keyword>
<organism evidence="1 2">
    <name type="scientific">Helicobacter zhangjianzhongii</name>
    <dbReference type="NCBI Taxonomy" id="2974574"/>
    <lineage>
        <taxon>Bacteria</taxon>
        <taxon>Pseudomonadati</taxon>
        <taxon>Campylobacterota</taxon>
        <taxon>Epsilonproteobacteria</taxon>
        <taxon>Campylobacterales</taxon>
        <taxon>Helicobacteraceae</taxon>
        <taxon>Helicobacter</taxon>
    </lineage>
</organism>
<keyword evidence="1" id="KW-0808">Transferase</keyword>
<gene>
    <name evidence="1" type="ORF">NYG90_10025</name>
</gene>
<sequence>MQRVLKDRELYAKKVQDKLMGKDLKLLEPTTKRSRLENGKIRELAISPFYPNQIIHHALANIIEPLLLKTLSTQTCACIKGRGVDYGLKRVKAYAKVYRYYLKCDIAKFYAHINLVILQKQIARNISCARTLTLITKVLGANQRGLDLGSYLSALFGNVYLRDIDRAHTKGVKLVRYADDIVLFSDSKRSLWRSFGNIKRALQDLRLQAHKVCLRPMQVGLDFLGVVSFESFARVRKATAKRIKDLAKLKRVGAKEFARIFSYYGYIKRASCFNLFSKVLNAIKHKIKAYCKKAHIAYPLKGLCFYRREKRLFTL</sequence>
<comment type="caution">
    <text evidence="1">The sequence shown here is derived from an EMBL/GenBank/DDBJ whole genome shotgun (WGS) entry which is preliminary data.</text>
</comment>
<keyword evidence="1" id="KW-0695">RNA-directed DNA polymerase</keyword>